<dbReference type="FunFam" id="3.10.50.40:FF:000045">
    <property type="entry name" value="Peptidyl-prolyl cis-trans isomerase"/>
    <property type="match status" value="1"/>
</dbReference>
<evidence type="ECO:0000256" key="2">
    <source>
        <dbReference type="ARBA" id="ARBA00006577"/>
    </source>
</evidence>
<organism evidence="9 10">
    <name type="scientific">Segatella oulorum</name>
    <dbReference type="NCBI Taxonomy" id="28136"/>
    <lineage>
        <taxon>Bacteria</taxon>
        <taxon>Pseudomonadati</taxon>
        <taxon>Bacteroidota</taxon>
        <taxon>Bacteroidia</taxon>
        <taxon>Bacteroidales</taxon>
        <taxon>Prevotellaceae</taxon>
        <taxon>Segatella</taxon>
    </lineage>
</organism>
<evidence type="ECO:0000256" key="5">
    <source>
        <dbReference type="ARBA" id="ARBA00023235"/>
    </source>
</evidence>
<dbReference type="Pfam" id="PF01346">
    <property type="entry name" value="FKBP_N"/>
    <property type="match status" value="1"/>
</dbReference>
<dbReference type="RefSeq" id="WP_025069856.1">
    <property type="nucleotide sequence ID" value="NZ_CALIMT010000173.1"/>
</dbReference>
<evidence type="ECO:0000256" key="3">
    <source>
        <dbReference type="ARBA" id="ARBA00022729"/>
    </source>
</evidence>
<dbReference type="InterPro" id="IPR000774">
    <property type="entry name" value="PPIase_FKBP_N"/>
</dbReference>
<proteinExistence type="inferred from homology"/>
<dbReference type="PROSITE" id="PS50059">
    <property type="entry name" value="FKBP_PPIASE"/>
    <property type="match status" value="1"/>
</dbReference>
<dbReference type="Gene3D" id="3.10.50.40">
    <property type="match status" value="1"/>
</dbReference>
<evidence type="ECO:0000259" key="8">
    <source>
        <dbReference type="PROSITE" id="PS50059"/>
    </source>
</evidence>
<sequence length="201" mass="21931">MDQLSYALGLGIGHQLLQMNAEGLNIDDFAQAIKDVMTGGELKMKEAEAQQMVQQFFAEQEALQQAANAEKGKAAKAEGEQFLAENAKKEGVKTTASGLQYQVLRDGNGKQPKATDQVECHYEGTLIDGTKFDSSYDRGQTATFPLNQVIAGWTEGLQLMHEGAKYRFFIPYQLAYGERGAGASIPPYAALIFDVELVAVK</sequence>
<dbReference type="Gene3D" id="1.10.287.460">
    <property type="entry name" value="Peptidyl-prolyl cis-trans isomerase, FKBP-type, N-terminal domain"/>
    <property type="match status" value="1"/>
</dbReference>
<comment type="similarity">
    <text evidence="2 7">Belongs to the FKBP-type PPIase family.</text>
</comment>
<dbReference type="InterPro" id="IPR001179">
    <property type="entry name" value="PPIase_FKBP_dom"/>
</dbReference>
<dbReference type="eggNOG" id="COG0545">
    <property type="taxonomic scope" value="Bacteria"/>
</dbReference>
<accession>A0A1T4LE09</accession>
<evidence type="ECO:0000256" key="7">
    <source>
        <dbReference type="RuleBase" id="RU003915"/>
    </source>
</evidence>
<protein>
    <recommendedName>
        <fullName evidence="7">Peptidyl-prolyl cis-trans isomerase</fullName>
        <ecNumber evidence="7">5.2.1.8</ecNumber>
    </recommendedName>
</protein>
<comment type="catalytic activity">
    <reaction evidence="1 6 7">
        <text>[protein]-peptidylproline (omega=180) = [protein]-peptidylproline (omega=0)</text>
        <dbReference type="Rhea" id="RHEA:16237"/>
        <dbReference type="Rhea" id="RHEA-COMP:10747"/>
        <dbReference type="Rhea" id="RHEA-COMP:10748"/>
        <dbReference type="ChEBI" id="CHEBI:83833"/>
        <dbReference type="ChEBI" id="CHEBI:83834"/>
        <dbReference type="EC" id="5.2.1.8"/>
    </reaction>
</comment>
<dbReference type="GO" id="GO:0003755">
    <property type="term" value="F:peptidyl-prolyl cis-trans isomerase activity"/>
    <property type="evidence" value="ECO:0007669"/>
    <property type="project" value="UniProtKB-UniRule"/>
</dbReference>
<evidence type="ECO:0000313" key="10">
    <source>
        <dbReference type="Proteomes" id="UP000190065"/>
    </source>
</evidence>
<keyword evidence="4 6" id="KW-0697">Rotamase</keyword>
<evidence type="ECO:0000256" key="6">
    <source>
        <dbReference type="PROSITE-ProRule" id="PRU00277"/>
    </source>
</evidence>
<dbReference type="EC" id="5.2.1.8" evidence="7"/>
<dbReference type="Pfam" id="PF00254">
    <property type="entry name" value="FKBP_C"/>
    <property type="match status" value="1"/>
</dbReference>
<reference evidence="9 10" key="1">
    <citation type="submission" date="2017-02" db="EMBL/GenBank/DDBJ databases">
        <authorList>
            <person name="Peterson S.W."/>
        </authorList>
    </citation>
    <scope>NUCLEOTIDE SEQUENCE [LARGE SCALE GENOMIC DNA]</scope>
    <source>
        <strain evidence="9 10">ATCC 43324</strain>
    </source>
</reference>
<dbReference type="PANTHER" id="PTHR43811">
    <property type="entry name" value="FKBP-TYPE PEPTIDYL-PROLYL CIS-TRANS ISOMERASE FKPA"/>
    <property type="match status" value="1"/>
</dbReference>
<evidence type="ECO:0000256" key="1">
    <source>
        <dbReference type="ARBA" id="ARBA00000971"/>
    </source>
</evidence>
<keyword evidence="5 6" id="KW-0413">Isomerase</keyword>
<evidence type="ECO:0000256" key="4">
    <source>
        <dbReference type="ARBA" id="ARBA00023110"/>
    </source>
</evidence>
<keyword evidence="3" id="KW-0732">Signal</keyword>
<dbReference type="STRING" id="28136.SAMN02745202_00392"/>
<feature type="domain" description="PPIase FKBP-type" evidence="8">
    <location>
        <begin position="115"/>
        <end position="201"/>
    </location>
</feature>
<dbReference type="Proteomes" id="UP000190065">
    <property type="component" value="Unassembled WGS sequence"/>
</dbReference>
<dbReference type="PANTHER" id="PTHR43811:SF19">
    <property type="entry name" value="39 KDA FK506-BINDING NUCLEAR PROTEIN"/>
    <property type="match status" value="1"/>
</dbReference>
<name>A0A1T4LE09_9BACT</name>
<dbReference type="SUPFAM" id="SSF54534">
    <property type="entry name" value="FKBP-like"/>
    <property type="match status" value="1"/>
</dbReference>
<dbReference type="InterPro" id="IPR036944">
    <property type="entry name" value="PPIase_FKBP_N_sf"/>
</dbReference>
<dbReference type="AlphaFoldDB" id="A0A1T4LE09"/>
<gene>
    <name evidence="9" type="ORF">SAMN02745202_00392</name>
</gene>
<dbReference type="EMBL" id="FUXK01000003">
    <property type="protein sequence ID" value="SJZ52724.1"/>
    <property type="molecule type" value="Genomic_DNA"/>
</dbReference>
<evidence type="ECO:0000313" key="9">
    <source>
        <dbReference type="EMBL" id="SJZ52724.1"/>
    </source>
</evidence>
<dbReference type="InterPro" id="IPR046357">
    <property type="entry name" value="PPIase_dom_sf"/>
</dbReference>
<dbReference type="GO" id="GO:0006457">
    <property type="term" value="P:protein folding"/>
    <property type="evidence" value="ECO:0007669"/>
    <property type="project" value="InterPro"/>
</dbReference>